<feature type="compositionally biased region" description="Basic residues" evidence="1">
    <location>
        <begin position="1"/>
        <end position="18"/>
    </location>
</feature>
<dbReference type="AlphaFoldDB" id="A0A5B7I4Y7"/>
<evidence type="ECO:0000256" key="1">
    <source>
        <dbReference type="SAM" id="MobiDB-lite"/>
    </source>
</evidence>
<gene>
    <name evidence="2" type="ORF">E2C01_075021</name>
</gene>
<sequence length="107" mass="11578">MPGRGRRFVRQPRRRKSLSSRSGKKDDFQFLYKNCCDDHSDPGASGGDAQAKHPSVWLPCTMQGMGGSSLAPGMPRTLSTKTRAAAGGLLAYTCPDPPVPHTCLLIY</sequence>
<evidence type="ECO:0000313" key="3">
    <source>
        <dbReference type="Proteomes" id="UP000324222"/>
    </source>
</evidence>
<dbReference type="EMBL" id="VSRR010054029">
    <property type="protein sequence ID" value="MPC80441.1"/>
    <property type="molecule type" value="Genomic_DNA"/>
</dbReference>
<accession>A0A5B7I4Y7</accession>
<reference evidence="2 3" key="1">
    <citation type="submission" date="2019-05" db="EMBL/GenBank/DDBJ databases">
        <title>Another draft genome of Portunus trituberculatus and its Hox gene families provides insights of decapod evolution.</title>
        <authorList>
            <person name="Jeong J.-H."/>
            <person name="Song I."/>
            <person name="Kim S."/>
            <person name="Choi T."/>
            <person name="Kim D."/>
            <person name="Ryu S."/>
            <person name="Kim W."/>
        </authorList>
    </citation>
    <scope>NUCLEOTIDE SEQUENCE [LARGE SCALE GENOMIC DNA]</scope>
    <source>
        <tissue evidence="2">Muscle</tissue>
    </source>
</reference>
<name>A0A5B7I4Y7_PORTR</name>
<feature type="region of interest" description="Disordered" evidence="1">
    <location>
        <begin position="1"/>
        <end position="25"/>
    </location>
</feature>
<proteinExistence type="predicted"/>
<comment type="caution">
    <text evidence="2">The sequence shown here is derived from an EMBL/GenBank/DDBJ whole genome shotgun (WGS) entry which is preliminary data.</text>
</comment>
<organism evidence="2 3">
    <name type="scientific">Portunus trituberculatus</name>
    <name type="common">Swimming crab</name>
    <name type="synonym">Neptunus trituberculatus</name>
    <dbReference type="NCBI Taxonomy" id="210409"/>
    <lineage>
        <taxon>Eukaryota</taxon>
        <taxon>Metazoa</taxon>
        <taxon>Ecdysozoa</taxon>
        <taxon>Arthropoda</taxon>
        <taxon>Crustacea</taxon>
        <taxon>Multicrustacea</taxon>
        <taxon>Malacostraca</taxon>
        <taxon>Eumalacostraca</taxon>
        <taxon>Eucarida</taxon>
        <taxon>Decapoda</taxon>
        <taxon>Pleocyemata</taxon>
        <taxon>Brachyura</taxon>
        <taxon>Eubrachyura</taxon>
        <taxon>Portunoidea</taxon>
        <taxon>Portunidae</taxon>
        <taxon>Portuninae</taxon>
        <taxon>Portunus</taxon>
    </lineage>
</organism>
<dbReference type="Proteomes" id="UP000324222">
    <property type="component" value="Unassembled WGS sequence"/>
</dbReference>
<keyword evidence="3" id="KW-1185">Reference proteome</keyword>
<evidence type="ECO:0000313" key="2">
    <source>
        <dbReference type="EMBL" id="MPC80441.1"/>
    </source>
</evidence>
<protein>
    <submittedName>
        <fullName evidence="2">Uncharacterized protein</fullName>
    </submittedName>
</protein>